<dbReference type="EMBL" id="FOUI01000003">
    <property type="protein sequence ID" value="SFM32283.1"/>
    <property type="molecule type" value="Genomic_DNA"/>
</dbReference>
<dbReference type="AlphaFoldDB" id="A0A1I4PXZ8"/>
<evidence type="ECO:0000313" key="2">
    <source>
        <dbReference type="EMBL" id="SFM32283.1"/>
    </source>
</evidence>
<dbReference type="PANTHER" id="PTHR38684">
    <property type="entry name" value="PROTEIN AMPE"/>
    <property type="match status" value="1"/>
</dbReference>
<dbReference type="InterPro" id="IPR031347">
    <property type="entry name" value="AmpE"/>
</dbReference>
<protein>
    <submittedName>
        <fullName evidence="2">AmpE protein</fullName>
    </submittedName>
</protein>
<feature type="transmembrane region" description="Helical" evidence="1">
    <location>
        <begin position="148"/>
        <end position="170"/>
    </location>
</feature>
<dbReference type="Proteomes" id="UP000243629">
    <property type="component" value="Unassembled WGS sequence"/>
</dbReference>
<accession>A0A1I4PXZ8</accession>
<feature type="transmembrane region" description="Helical" evidence="1">
    <location>
        <begin position="68"/>
        <end position="86"/>
    </location>
</feature>
<dbReference type="GO" id="GO:0005886">
    <property type="term" value="C:plasma membrane"/>
    <property type="evidence" value="ECO:0007669"/>
    <property type="project" value="TreeGrafter"/>
</dbReference>
<keyword evidence="1" id="KW-0472">Membrane</keyword>
<feature type="transmembrane region" description="Helical" evidence="1">
    <location>
        <begin position="43"/>
        <end position="61"/>
    </location>
</feature>
<feature type="transmembrane region" description="Helical" evidence="1">
    <location>
        <begin position="182"/>
        <end position="201"/>
    </location>
</feature>
<dbReference type="OrthoDB" id="9811967at2"/>
<dbReference type="Pfam" id="PF17113">
    <property type="entry name" value="AmpE"/>
    <property type="match status" value="1"/>
</dbReference>
<sequence length="269" mass="29681">MQFLVVLLAAALLIWTPLRHGVPLQPLQRWCDAVLQRTAAAPGWRQVLLLLLPLVPLWWLLNWADQRFWAFPVLLMHLLLLLLALTPRDPLRSLIEGFAHAWWRGDHQAAALLAERDIGVVADDPVMLLDRVRDRVLLESLQGYLLPLFWYLLLGPLAALAAALCTRLTAYPQASGARLAGMLVHALAWLPARLLVLSLALTGNFDAVLAVLRRYMLDWDIDSAELLAQAAAAAEQGAEPVAGPLAGRRLLLKALLVWAVVLAFIAVLG</sequence>
<dbReference type="InterPro" id="IPR052966">
    <property type="entry name" value="Beta-lactamase_Reg"/>
</dbReference>
<keyword evidence="1" id="KW-1133">Transmembrane helix</keyword>
<reference evidence="3" key="1">
    <citation type="submission" date="2016-10" db="EMBL/GenBank/DDBJ databases">
        <authorList>
            <person name="Varghese N."/>
            <person name="Submissions S."/>
        </authorList>
    </citation>
    <scope>NUCLEOTIDE SEQUENCE [LARGE SCALE GENOMIC DNA]</scope>
    <source>
        <strain evidence="3">DSM 24213</strain>
    </source>
</reference>
<dbReference type="PANTHER" id="PTHR38684:SF1">
    <property type="entry name" value="PROTEIN AMPE"/>
    <property type="match status" value="1"/>
</dbReference>
<evidence type="ECO:0000256" key="1">
    <source>
        <dbReference type="SAM" id="Phobius"/>
    </source>
</evidence>
<name>A0A1I4PXZ8_9GAMM</name>
<organism evidence="2 3">
    <name type="scientific">Halopseudomonas yangmingensis</name>
    <dbReference type="NCBI Taxonomy" id="1720063"/>
    <lineage>
        <taxon>Bacteria</taxon>
        <taxon>Pseudomonadati</taxon>
        <taxon>Pseudomonadota</taxon>
        <taxon>Gammaproteobacteria</taxon>
        <taxon>Pseudomonadales</taxon>
        <taxon>Pseudomonadaceae</taxon>
        <taxon>Halopseudomonas</taxon>
    </lineage>
</organism>
<feature type="transmembrane region" description="Helical" evidence="1">
    <location>
        <begin position="250"/>
        <end position="268"/>
    </location>
</feature>
<keyword evidence="1" id="KW-0812">Transmembrane</keyword>
<proteinExistence type="predicted"/>
<evidence type="ECO:0000313" key="3">
    <source>
        <dbReference type="Proteomes" id="UP000243629"/>
    </source>
</evidence>
<keyword evidence="3" id="KW-1185">Reference proteome</keyword>
<dbReference type="GO" id="GO:0046677">
    <property type="term" value="P:response to antibiotic"/>
    <property type="evidence" value="ECO:0007669"/>
    <property type="project" value="TreeGrafter"/>
</dbReference>
<dbReference type="STRING" id="1720063.SAMN05216217_103151"/>
<dbReference type="RefSeq" id="WP_093473501.1">
    <property type="nucleotide sequence ID" value="NZ_FOUI01000003.1"/>
</dbReference>
<gene>
    <name evidence="2" type="ORF">SAMN05216217_103151</name>
</gene>